<keyword evidence="3" id="KW-1185">Reference proteome</keyword>
<evidence type="ECO:0000259" key="1">
    <source>
        <dbReference type="Pfam" id="PF04101"/>
    </source>
</evidence>
<evidence type="ECO:0000313" key="2">
    <source>
        <dbReference type="EMBL" id="PSL35496.1"/>
    </source>
</evidence>
<name>A0A2P8GNH8_9BACT</name>
<dbReference type="PANTHER" id="PTHR21015:SF22">
    <property type="entry name" value="GLYCOSYLTRANSFERASE"/>
    <property type="match status" value="1"/>
</dbReference>
<gene>
    <name evidence="2" type="ORF">CLV42_101256</name>
</gene>
<dbReference type="AlphaFoldDB" id="A0A2P8GNH8"/>
<dbReference type="Proteomes" id="UP000240978">
    <property type="component" value="Unassembled WGS sequence"/>
</dbReference>
<dbReference type="Pfam" id="PF04101">
    <property type="entry name" value="Glyco_tran_28_C"/>
    <property type="match status" value="1"/>
</dbReference>
<dbReference type="RefSeq" id="WP_106600086.1">
    <property type="nucleotide sequence ID" value="NZ_PYGK01000001.1"/>
</dbReference>
<dbReference type="InterPro" id="IPR007235">
    <property type="entry name" value="Glyco_trans_28_C"/>
</dbReference>
<accession>A0A2P8GNH8</accession>
<dbReference type="Gene3D" id="3.40.50.2000">
    <property type="entry name" value="Glycogen Phosphorylase B"/>
    <property type="match status" value="1"/>
</dbReference>
<dbReference type="GO" id="GO:0016758">
    <property type="term" value="F:hexosyltransferase activity"/>
    <property type="evidence" value="ECO:0007669"/>
    <property type="project" value="InterPro"/>
</dbReference>
<dbReference type="EMBL" id="PYGK01000001">
    <property type="protein sequence ID" value="PSL35496.1"/>
    <property type="molecule type" value="Genomic_DNA"/>
</dbReference>
<keyword evidence="2" id="KW-0808">Transferase</keyword>
<evidence type="ECO:0000313" key="3">
    <source>
        <dbReference type="Proteomes" id="UP000240978"/>
    </source>
</evidence>
<dbReference type="SUPFAM" id="SSF53756">
    <property type="entry name" value="UDP-Glycosyltransferase/glycogen phosphorylase"/>
    <property type="match status" value="1"/>
</dbReference>
<reference evidence="2 3" key="1">
    <citation type="submission" date="2018-03" db="EMBL/GenBank/DDBJ databases">
        <title>Genomic Encyclopedia of Archaeal and Bacterial Type Strains, Phase II (KMG-II): from individual species to whole genera.</title>
        <authorList>
            <person name="Goeker M."/>
        </authorList>
    </citation>
    <scope>NUCLEOTIDE SEQUENCE [LARGE SCALE GENOMIC DNA]</scope>
    <source>
        <strain evidence="2 3">DSM 18107</strain>
    </source>
</reference>
<sequence>MSTISTRKTILIVPLDWGLGHATRDIPLIHELLNAGCKVVIAAEGKHASLLQQEFPELTLLPLPGYRIQYTQKGWLFGWKIIQQIPKILNAIKYEQEWLQKIVKEHLIDAVISDNRFGLYHSTIPTVFISHQLLIKTPFGGIAEKWLQWLNYRYIRRYSACWIPDYADANNLSGILAHPSVLPPNTTYLGCLSRFEDRPNIPQQYDLLVLISGPEPQRSNLEKIVLEQIRALPLRALIVSGKPGTPEMQQITPRVQQVNHMNAKDLNEAMLASKMVLSRSGYTTLMDLVKLNKKAILIPTPGQSEQEYLGRFLMKKGYFYNIPQHAFNLKEALEAAEKFEFKSFEHEQDMEQYKGVVKKFVESLG</sequence>
<organism evidence="2 3">
    <name type="scientific">Chitinophaga ginsengisoli</name>
    <dbReference type="NCBI Taxonomy" id="363837"/>
    <lineage>
        <taxon>Bacteria</taxon>
        <taxon>Pseudomonadati</taxon>
        <taxon>Bacteroidota</taxon>
        <taxon>Chitinophagia</taxon>
        <taxon>Chitinophagales</taxon>
        <taxon>Chitinophagaceae</taxon>
        <taxon>Chitinophaga</taxon>
    </lineage>
</organism>
<comment type="caution">
    <text evidence="2">The sequence shown here is derived from an EMBL/GenBank/DDBJ whole genome shotgun (WGS) entry which is preliminary data.</text>
</comment>
<protein>
    <submittedName>
        <fullName evidence="2">UDP-N-acetylglucosamine:LPS N-acetylglucosamine transferase</fullName>
    </submittedName>
</protein>
<dbReference type="PANTHER" id="PTHR21015">
    <property type="entry name" value="UDP-N-ACETYLGLUCOSAMINE--N-ACETYLMURAMYL-(PENTAPEPTIDE) PYROPHOSPHORYL-UNDECAPRENOL N-ACETYLGLUCOSAMINE TRANSFERASE 1"/>
    <property type="match status" value="1"/>
</dbReference>
<feature type="domain" description="Glycosyl transferase family 28 C-terminal" evidence="1">
    <location>
        <begin position="221"/>
        <end position="343"/>
    </location>
</feature>
<proteinExistence type="predicted"/>
<dbReference type="OrthoDB" id="9803241at2"/>